<dbReference type="Pfam" id="PF05258">
    <property type="entry name" value="DciA"/>
    <property type="match status" value="1"/>
</dbReference>
<gene>
    <name evidence="1" type="ORF">FOKN1_2659</name>
</gene>
<name>A0A1Z4VTS6_9GAMM</name>
<keyword evidence="2" id="KW-1185">Reference proteome</keyword>
<dbReference type="AlphaFoldDB" id="A0A1Z4VTS6"/>
<organism evidence="1 2">
    <name type="scientific">Thiohalobacter thiocyanaticus</name>
    <dbReference type="NCBI Taxonomy" id="585455"/>
    <lineage>
        <taxon>Bacteria</taxon>
        <taxon>Pseudomonadati</taxon>
        <taxon>Pseudomonadota</taxon>
        <taxon>Gammaproteobacteria</taxon>
        <taxon>Thiohalobacterales</taxon>
        <taxon>Thiohalobacteraceae</taxon>
        <taxon>Thiohalobacter</taxon>
    </lineage>
</organism>
<proteinExistence type="predicted"/>
<dbReference type="KEGG" id="ttc:FOKN1_2659"/>
<dbReference type="EMBL" id="AP018052">
    <property type="protein sequence ID" value="BAZ95029.1"/>
    <property type="molecule type" value="Genomic_DNA"/>
</dbReference>
<sequence length="155" mass="16961">MKAANIQSIGRYLRGIETTGGASLRQALAAHSTLEQRLLARLPAPLRPHCRLGRIRDNTLIVIVDSAAWATRLRFLSAQLVKQFADDDSVTVTKLEVRIQPQNQPVANPPPARPVARLSAENAALITSLARTVGDEKLSRALQRLAGRGRRSDRS</sequence>
<dbReference type="RefSeq" id="WP_157745684.1">
    <property type="nucleotide sequence ID" value="NZ_AP018052.1"/>
</dbReference>
<evidence type="ECO:0008006" key="3">
    <source>
        <dbReference type="Google" id="ProtNLM"/>
    </source>
</evidence>
<dbReference type="InterPro" id="IPR007922">
    <property type="entry name" value="DciA-like"/>
</dbReference>
<protein>
    <recommendedName>
        <fullName evidence="3">DUF721 domain-containing protein</fullName>
    </recommendedName>
</protein>
<evidence type="ECO:0000313" key="2">
    <source>
        <dbReference type="Proteomes" id="UP000218765"/>
    </source>
</evidence>
<evidence type="ECO:0000313" key="1">
    <source>
        <dbReference type="EMBL" id="BAZ95029.1"/>
    </source>
</evidence>
<accession>A0A1Z4VTS6</accession>
<dbReference type="Proteomes" id="UP000218765">
    <property type="component" value="Chromosome"/>
</dbReference>
<dbReference type="OrthoDB" id="5794521at2"/>
<reference evidence="1 2" key="1">
    <citation type="submission" date="2017-05" db="EMBL/GenBank/DDBJ databases">
        <title>Thiocyanate degradation by Thiohalobacter thiocyanaticus FOKN1.</title>
        <authorList>
            <person name="Oshiki M."/>
            <person name="Fukushima T."/>
            <person name="Kawano S."/>
            <person name="Nakagawa J."/>
        </authorList>
    </citation>
    <scope>NUCLEOTIDE SEQUENCE [LARGE SCALE GENOMIC DNA]</scope>
    <source>
        <strain evidence="1 2">FOKN1</strain>
    </source>
</reference>